<keyword evidence="4 7" id="KW-0819">tRNA processing</keyword>
<reference evidence="10 11" key="1">
    <citation type="submission" date="2018-02" db="EMBL/GenBank/DDBJ databases">
        <title>novel marine gammaproteobacteria from coastal saline agro ecosystem.</title>
        <authorList>
            <person name="Krishnan R."/>
            <person name="Ramesh Kumar N."/>
        </authorList>
    </citation>
    <scope>NUCLEOTIDE SEQUENCE [LARGE SCALE GENOMIC DNA]</scope>
    <source>
        <strain evidence="10 11">228</strain>
    </source>
</reference>
<dbReference type="InterPro" id="IPR029063">
    <property type="entry name" value="SAM-dependent_MTases_sf"/>
</dbReference>
<sequence length="379" mass="43045">MPLSEQASSAQAPSARSGFTQPERYEALLTEKAAELEAQFAEFSPPALEVFASEKEFFRMRAEFRVWHEEDDFYYVMFEPGDKFTRHRVDQFPVAGRLINELMPRLLAAVKQHDVLRRKLFQVDFLTTQSGQALISLLYHKALDDSWLEPARWLKQQLGVELVGRSRKVKHKVDQDWVVETMTVAGRTLHYKQVENSFTQPNAGVAEKMLNWAVDASRGLSGDLLELYCGNGNFSLALADSFDRVVGTEIAKSSVQAAQYNIERNGISNVRIARMASEDFSAAMLGQGGGRRFQELNLAEYNFTTVLVDPPRAGLDDDTVELVRRYDHILYISCNPDTLHANLTALADSHCIERFALFDQFPYTHHKECGVLLSRRQSR</sequence>
<dbReference type="Gene3D" id="3.40.50.150">
    <property type="entry name" value="Vaccinia Virus protein VP39"/>
    <property type="match status" value="1"/>
</dbReference>
<dbReference type="NCBIfam" id="TIGR02143">
    <property type="entry name" value="trmA_only"/>
    <property type="match status" value="1"/>
</dbReference>
<dbReference type="AlphaFoldDB" id="A0A2S5KNT5"/>
<dbReference type="GO" id="GO:0030488">
    <property type="term" value="P:tRNA methylation"/>
    <property type="evidence" value="ECO:0007669"/>
    <property type="project" value="UniProtKB-UniRule"/>
</dbReference>
<protein>
    <recommendedName>
        <fullName evidence="7">tRNA/tmRNA (uracil-C(5))-methyltransferase</fullName>
        <ecNumber evidence="7">2.1.1.35</ecNumber>
    </recommendedName>
    <alternativeName>
        <fullName evidence="7">tRNA (uracil(54)-C(5))-methyltransferase</fullName>
    </alternativeName>
    <alternativeName>
        <fullName evidence="7">tRNA(m5U54)-methyltransferase</fullName>
        <shortName evidence="7">RUMT</shortName>
    </alternativeName>
    <alternativeName>
        <fullName evidence="7">tmRNA (uracil(341)-C(5))-methyltransferase</fullName>
    </alternativeName>
</protein>
<feature type="active site" evidence="9">
    <location>
        <position position="334"/>
    </location>
</feature>
<dbReference type="GO" id="GO:0019843">
    <property type="term" value="F:rRNA binding"/>
    <property type="evidence" value="ECO:0007669"/>
    <property type="project" value="TreeGrafter"/>
</dbReference>
<dbReference type="OrthoDB" id="5298659at2"/>
<feature type="binding site" evidence="7 8">
    <location>
        <position position="309"/>
    </location>
    <ligand>
        <name>S-adenosyl-L-methionine</name>
        <dbReference type="ChEBI" id="CHEBI:59789"/>
    </ligand>
</feature>
<dbReference type="GO" id="GO:0000049">
    <property type="term" value="F:tRNA binding"/>
    <property type="evidence" value="ECO:0007669"/>
    <property type="project" value="TreeGrafter"/>
</dbReference>
<keyword evidence="3 7" id="KW-0949">S-adenosyl-L-methionine</keyword>
<dbReference type="Gene3D" id="2.40.50.1070">
    <property type="match status" value="1"/>
</dbReference>
<comment type="caution">
    <text evidence="10">The sequence shown here is derived from an EMBL/GenBank/DDBJ whole genome shotgun (WGS) entry which is preliminary data.</text>
</comment>
<organism evidence="10 11">
    <name type="scientific">Proteobacteria bacterium 228</name>
    <dbReference type="NCBI Taxonomy" id="2083153"/>
    <lineage>
        <taxon>Bacteria</taxon>
        <taxon>Pseudomonadati</taxon>
        <taxon>Pseudomonadota</taxon>
    </lineage>
</organism>
<accession>A0A2S5KNT5</accession>
<feature type="binding site" evidence="7 8">
    <location>
        <position position="249"/>
    </location>
    <ligand>
        <name>S-adenosyl-L-methionine</name>
        <dbReference type="ChEBI" id="CHEBI:59789"/>
    </ligand>
</feature>
<evidence type="ECO:0000256" key="7">
    <source>
        <dbReference type="HAMAP-Rule" id="MF_01011"/>
    </source>
</evidence>
<dbReference type="SUPFAM" id="SSF53335">
    <property type="entry name" value="S-adenosyl-L-methionine-dependent methyltransferases"/>
    <property type="match status" value="1"/>
</dbReference>
<dbReference type="PANTHER" id="PTHR47790:SF2">
    <property type="entry name" value="TRNA_TMRNA (URACIL-C(5))-METHYLTRANSFERASE"/>
    <property type="match status" value="1"/>
</dbReference>
<dbReference type="FunFam" id="3.40.50.150:FF:000012">
    <property type="entry name" value="tRNA/tmRNA (uracil-C(5))-methyltransferase"/>
    <property type="match status" value="1"/>
</dbReference>
<dbReference type="FunFam" id="2.40.50.1070:FF:000001">
    <property type="entry name" value="tRNA/tmRNA (uracil-C(5))-methyltransferase"/>
    <property type="match status" value="1"/>
</dbReference>
<dbReference type="Proteomes" id="UP000238196">
    <property type="component" value="Unassembled WGS sequence"/>
</dbReference>
<comment type="catalytic activity">
    <reaction evidence="5 7">
        <text>uridine(341) in tmRNA + S-adenosyl-L-methionine = 5-methyluridine(341) in tmRNA + S-adenosyl-L-homocysteine + H(+)</text>
        <dbReference type="Rhea" id="RHEA:43612"/>
        <dbReference type="Rhea" id="RHEA-COMP:10630"/>
        <dbReference type="Rhea" id="RHEA-COMP:10631"/>
        <dbReference type="ChEBI" id="CHEBI:15378"/>
        <dbReference type="ChEBI" id="CHEBI:57856"/>
        <dbReference type="ChEBI" id="CHEBI:59789"/>
        <dbReference type="ChEBI" id="CHEBI:65315"/>
        <dbReference type="ChEBI" id="CHEBI:74447"/>
    </reaction>
</comment>
<dbReference type="PANTHER" id="PTHR47790">
    <property type="entry name" value="TRNA/TMRNA (URACIL-C(5))-METHYLTRANSFERASE"/>
    <property type="match status" value="1"/>
</dbReference>
<dbReference type="CDD" id="cd02440">
    <property type="entry name" value="AdoMet_MTases"/>
    <property type="match status" value="1"/>
</dbReference>
<dbReference type="InterPro" id="IPR030390">
    <property type="entry name" value="MeTrfase_TrmA_AS"/>
</dbReference>
<feature type="active site" description="Nucleophile" evidence="7 8">
    <location>
        <position position="334"/>
    </location>
</feature>
<feature type="binding site" evidence="7 8">
    <location>
        <position position="200"/>
    </location>
    <ligand>
        <name>S-adenosyl-L-methionine</name>
        <dbReference type="ChEBI" id="CHEBI:59789"/>
    </ligand>
</feature>
<evidence type="ECO:0000313" key="11">
    <source>
        <dbReference type="Proteomes" id="UP000238196"/>
    </source>
</evidence>
<proteinExistence type="inferred from homology"/>
<name>A0A2S5KNT5_9PROT</name>
<dbReference type="InterPro" id="IPR011869">
    <property type="entry name" value="TrmA_MeTrfase"/>
</dbReference>
<evidence type="ECO:0000256" key="1">
    <source>
        <dbReference type="ARBA" id="ARBA00022603"/>
    </source>
</evidence>
<keyword evidence="2 7" id="KW-0808">Transferase</keyword>
<evidence type="ECO:0000256" key="9">
    <source>
        <dbReference type="PROSITE-ProRule" id="PRU10015"/>
    </source>
</evidence>
<evidence type="ECO:0000256" key="3">
    <source>
        <dbReference type="ARBA" id="ARBA00022691"/>
    </source>
</evidence>
<feature type="binding site" evidence="7">
    <location>
        <position position="233"/>
    </location>
    <ligand>
        <name>S-adenosyl-L-methionine</name>
        <dbReference type="ChEBI" id="CHEBI:59789"/>
    </ligand>
</feature>
<dbReference type="EC" id="2.1.1.35" evidence="7"/>
<evidence type="ECO:0000313" key="10">
    <source>
        <dbReference type="EMBL" id="PPC76333.1"/>
    </source>
</evidence>
<dbReference type="InterPro" id="IPR010280">
    <property type="entry name" value="U5_MeTrfase_fam"/>
</dbReference>
<dbReference type="PROSITE" id="PS51687">
    <property type="entry name" value="SAM_MT_RNA_M5U"/>
    <property type="match status" value="1"/>
</dbReference>
<feature type="active site" description="Proton acceptor" evidence="7">
    <location>
        <position position="368"/>
    </location>
</feature>
<dbReference type="GO" id="GO:0030697">
    <property type="term" value="F:tRNA (uracil(54)-C5)-methyltransferase activity, S-adenosyl methionine-dependent"/>
    <property type="evidence" value="ECO:0007669"/>
    <property type="project" value="UniProtKB-UniRule"/>
</dbReference>
<dbReference type="Pfam" id="PF05958">
    <property type="entry name" value="tRNA_U5-meth_tr"/>
    <property type="match status" value="1"/>
</dbReference>
<gene>
    <name evidence="7 10" type="primary">trmA</name>
    <name evidence="10" type="ORF">C4K68_15995</name>
</gene>
<evidence type="ECO:0000256" key="8">
    <source>
        <dbReference type="PROSITE-ProRule" id="PRU01024"/>
    </source>
</evidence>
<evidence type="ECO:0000256" key="5">
    <source>
        <dbReference type="ARBA" id="ARBA00051255"/>
    </source>
</evidence>
<evidence type="ECO:0000256" key="6">
    <source>
        <dbReference type="ARBA" id="ARBA00052788"/>
    </source>
</evidence>
<dbReference type="GO" id="GO:0005829">
    <property type="term" value="C:cytosol"/>
    <property type="evidence" value="ECO:0007669"/>
    <property type="project" value="TreeGrafter"/>
</dbReference>
<comment type="similarity">
    <text evidence="7">Belongs to the class I-like SAM-binding methyltransferase superfamily. RNA M5U methyltransferase family. TrmA subfamily.</text>
</comment>
<feature type="binding site" evidence="7 8">
    <location>
        <position position="228"/>
    </location>
    <ligand>
        <name>S-adenosyl-L-methionine</name>
        <dbReference type="ChEBI" id="CHEBI:59789"/>
    </ligand>
</feature>
<comment type="catalytic activity">
    <reaction evidence="6 7">
        <text>uridine(54) in tRNA + S-adenosyl-L-methionine = 5-methyluridine(54) in tRNA + S-adenosyl-L-homocysteine + H(+)</text>
        <dbReference type="Rhea" id="RHEA:42712"/>
        <dbReference type="Rhea" id="RHEA-COMP:10167"/>
        <dbReference type="Rhea" id="RHEA-COMP:10193"/>
        <dbReference type="ChEBI" id="CHEBI:15378"/>
        <dbReference type="ChEBI" id="CHEBI:57856"/>
        <dbReference type="ChEBI" id="CHEBI:59789"/>
        <dbReference type="ChEBI" id="CHEBI:65315"/>
        <dbReference type="ChEBI" id="CHEBI:74447"/>
        <dbReference type="EC" id="2.1.1.35"/>
    </reaction>
</comment>
<dbReference type="PROSITE" id="PS01230">
    <property type="entry name" value="TRMA_1"/>
    <property type="match status" value="1"/>
</dbReference>
<keyword evidence="1 7" id="KW-0489">Methyltransferase</keyword>
<evidence type="ECO:0000256" key="2">
    <source>
        <dbReference type="ARBA" id="ARBA00022679"/>
    </source>
</evidence>
<dbReference type="HAMAP" id="MF_01011">
    <property type="entry name" value="RNA_methyltr_TrmA"/>
    <property type="match status" value="1"/>
</dbReference>
<evidence type="ECO:0000256" key="4">
    <source>
        <dbReference type="ARBA" id="ARBA00022694"/>
    </source>
</evidence>
<dbReference type="EMBL" id="PRLP01000054">
    <property type="protein sequence ID" value="PPC76333.1"/>
    <property type="molecule type" value="Genomic_DNA"/>
</dbReference>
<comment type="function">
    <text evidence="7">Dual-specificity methyltransferase that catalyzes the formation of 5-methyluridine at position 54 (m5U54) in all tRNAs, and that of position 341 (m5U341) in tmRNA (transfer-mRNA).</text>
</comment>